<feature type="domain" description="DUF6788" evidence="1">
    <location>
        <begin position="9"/>
        <end position="67"/>
    </location>
</feature>
<dbReference type="InterPro" id="IPR046738">
    <property type="entry name" value="DUF6788"/>
</dbReference>
<dbReference type="EMBL" id="FNDZ01000002">
    <property type="protein sequence ID" value="SDI40954.1"/>
    <property type="molecule type" value="Genomic_DNA"/>
</dbReference>
<dbReference type="RefSeq" id="WP_031577814.1">
    <property type="nucleotide sequence ID" value="NZ_FNDZ01000002.1"/>
</dbReference>
<evidence type="ECO:0000313" key="2">
    <source>
        <dbReference type="EMBL" id="SDI40954.1"/>
    </source>
</evidence>
<dbReference type="Pfam" id="PF20586">
    <property type="entry name" value="DUF6788"/>
    <property type="match status" value="1"/>
</dbReference>
<name>A0A1G8KBZ2_9CLOT</name>
<organism evidence="2 3">
    <name type="scientific">Proteiniclasticum ruminis</name>
    <dbReference type="NCBI Taxonomy" id="398199"/>
    <lineage>
        <taxon>Bacteria</taxon>
        <taxon>Bacillati</taxon>
        <taxon>Bacillota</taxon>
        <taxon>Clostridia</taxon>
        <taxon>Eubacteriales</taxon>
        <taxon>Clostridiaceae</taxon>
        <taxon>Proteiniclasticum</taxon>
    </lineage>
</organism>
<gene>
    <name evidence="2" type="ORF">SAMN05421804_102267</name>
</gene>
<protein>
    <recommendedName>
        <fullName evidence="1">DUF6788 domain-containing protein</fullName>
    </recommendedName>
</protein>
<sequence length="174" mass="20146">MSAMIIKEYKELLREKNEIEQRLPSLPEGYISTKTIKGKQYCYLQNRVDGKITSKYLKENEVDTIKEQVERCKKYKSELPKIEVRLKELEQAAKLIDKSIARHLIVLKLSYGMDALSNVQKERSALFANALNAIEGVYASKITQQNIDKWKIGDESFISIFQTTLNMYGFMPEV</sequence>
<proteinExistence type="predicted"/>
<reference evidence="2 3" key="1">
    <citation type="submission" date="2016-10" db="EMBL/GenBank/DDBJ databases">
        <authorList>
            <person name="de Groot N.N."/>
        </authorList>
    </citation>
    <scope>NUCLEOTIDE SEQUENCE [LARGE SCALE GENOMIC DNA]</scope>
    <source>
        <strain evidence="2 3">CGMCC 1.5058</strain>
    </source>
</reference>
<evidence type="ECO:0000259" key="1">
    <source>
        <dbReference type="Pfam" id="PF20586"/>
    </source>
</evidence>
<dbReference type="Proteomes" id="UP000183255">
    <property type="component" value="Unassembled WGS sequence"/>
</dbReference>
<evidence type="ECO:0000313" key="3">
    <source>
        <dbReference type="Proteomes" id="UP000183255"/>
    </source>
</evidence>
<accession>A0A1G8KBZ2</accession>
<dbReference type="AlphaFoldDB" id="A0A1G8KBZ2"/>